<dbReference type="InterPro" id="IPR036390">
    <property type="entry name" value="WH_DNA-bd_sf"/>
</dbReference>
<dbReference type="PANTHER" id="PTHR33164:SF64">
    <property type="entry name" value="TRANSCRIPTIONAL REGULATOR SLYA"/>
    <property type="match status" value="1"/>
</dbReference>
<evidence type="ECO:0000256" key="3">
    <source>
        <dbReference type="ARBA" id="ARBA00023163"/>
    </source>
</evidence>
<dbReference type="GeneID" id="97668353"/>
<evidence type="ECO:0000256" key="1">
    <source>
        <dbReference type="ARBA" id="ARBA00023015"/>
    </source>
</evidence>
<dbReference type="Pfam" id="PF01047">
    <property type="entry name" value="MarR"/>
    <property type="match status" value="1"/>
</dbReference>
<dbReference type="InterPro" id="IPR023187">
    <property type="entry name" value="Tscrpt_reg_MarR-type_CS"/>
</dbReference>
<dbReference type="OrthoDB" id="582199at2"/>
<sequence length="153" mass="17086">MNIAYPNVSVTMLVVDLARLLRRRFEAALADVETGLTAGEARTLFYVWRHPGQRQAALADIMFVEPMTLVGYLDSLEGSGLIKRCPDPKDKRAKLVELTPESNPLLERIGAALQSVRAKALEDIPEDDRAVLERLLQDMKDNLISEEGIGKRK</sequence>
<evidence type="ECO:0000256" key="2">
    <source>
        <dbReference type="ARBA" id="ARBA00023125"/>
    </source>
</evidence>
<organism evidence="5 6">
    <name type="scientific">Roseibium album</name>
    <dbReference type="NCBI Taxonomy" id="311410"/>
    <lineage>
        <taxon>Bacteria</taxon>
        <taxon>Pseudomonadati</taxon>
        <taxon>Pseudomonadota</taxon>
        <taxon>Alphaproteobacteria</taxon>
        <taxon>Hyphomicrobiales</taxon>
        <taxon>Stappiaceae</taxon>
        <taxon>Roseibium</taxon>
    </lineage>
</organism>
<dbReference type="InterPro" id="IPR039422">
    <property type="entry name" value="MarR/SlyA-like"/>
</dbReference>
<dbReference type="PRINTS" id="PR00598">
    <property type="entry name" value="HTHMARR"/>
</dbReference>
<keyword evidence="3" id="KW-0804">Transcription</keyword>
<protein>
    <submittedName>
        <fullName evidence="5">Transcriptional regulator SlyA</fullName>
    </submittedName>
</protein>
<dbReference type="GO" id="GO:0003677">
    <property type="term" value="F:DNA binding"/>
    <property type="evidence" value="ECO:0007669"/>
    <property type="project" value="UniProtKB-KW"/>
</dbReference>
<dbReference type="RefSeq" id="WP_055114647.1">
    <property type="nucleotide sequence ID" value="NZ_CANKXR010000002.1"/>
</dbReference>
<dbReference type="Proteomes" id="UP000049983">
    <property type="component" value="Unassembled WGS sequence"/>
</dbReference>
<name>A0A0M6ZA33_9HYPH</name>
<dbReference type="Gene3D" id="1.10.10.10">
    <property type="entry name" value="Winged helix-like DNA-binding domain superfamily/Winged helix DNA-binding domain"/>
    <property type="match status" value="1"/>
</dbReference>
<dbReference type="GO" id="GO:0006950">
    <property type="term" value="P:response to stress"/>
    <property type="evidence" value="ECO:0007669"/>
    <property type="project" value="TreeGrafter"/>
</dbReference>
<dbReference type="InterPro" id="IPR000835">
    <property type="entry name" value="HTH_MarR-typ"/>
</dbReference>
<evidence type="ECO:0000313" key="5">
    <source>
        <dbReference type="EMBL" id="CTQ65947.1"/>
    </source>
</evidence>
<dbReference type="PROSITE" id="PS01117">
    <property type="entry name" value="HTH_MARR_1"/>
    <property type="match status" value="1"/>
</dbReference>
<dbReference type="PROSITE" id="PS50995">
    <property type="entry name" value="HTH_MARR_2"/>
    <property type="match status" value="1"/>
</dbReference>
<dbReference type="PANTHER" id="PTHR33164">
    <property type="entry name" value="TRANSCRIPTIONAL REGULATOR, MARR FAMILY"/>
    <property type="match status" value="1"/>
</dbReference>
<evidence type="ECO:0000259" key="4">
    <source>
        <dbReference type="PROSITE" id="PS50995"/>
    </source>
</evidence>
<dbReference type="GO" id="GO:0003700">
    <property type="term" value="F:DNA-binding transcription factor activity"/>
    <property type="evidence" value="ECO:0007669"/>
    <property type="project" value="InterPro"/>
</dbReference>
<proteinExistence type="predicted"/>
<dbReference type="STRING" id="311410.LA5095_02056"/>
<evidence type="ECO:0000313" key="6">
    <source>
        <dbReference type="Proteomes" id="UP000049983"/>
    </source>
</evidence>
<dbReference type="EMBL" id="CXWC01000002">
    <property type="protein sequence ID" value="CTQ65947.1"/>
    <property type="molecule type" value="Genomic_DNA"/>
</dbReference>
<accession>A0A0M6ZA33</accession>
<reference evidence="6" key="1">
    <citation type="submission" date="2015-07" db="EMBL/GenBank/DDBJ databases">
        <authorList>
            <person name="Rodrigo-Torres Lidia"/>
            <person name="Arahal R.David."/>
        </authorList>
    </citation>
    <scope>NUCLEOTIDE SEQUENCE [LARGE SCALE GENOMIC DNA]</scope>
    <source>
        <strain evidence="6">CECT 5096</strain>
    </source>
</reference>
<gene>
    <name evidence="5" type="primary">slyA</name>
    <name evidence="5" type="ORF">LA5096_00912</name>
</gene>
<dbReference type="SUPFAM" id="SSF46785">
    <property type="entry name" value="Winged helix' DNA-binding domain"/>
    <property type="match status" value="1"/>
</dbReference>
<feature type="domain" description="HTH marR-type" evidence="4">
    <location>
        <begin position="7"/>
        <end position="141"/>
    </location>
</feature>
<dbReference type="SMART" id="SM00347">
    <property type="entry name" value="HTH_MARR"/>
    <property type="match status" value="1"/>
</dbReference>
<dbReference type="InterPro" id="IPR036388">
    <property type="entry name" value="WH-like_DNA-bd_sf"/>
</dbReference>
<keyword evidence="2" id="KW-0238">DNA-binding</keyword>
<dbReference type="AlphaFoldDB" id="A0A0M6ZA33"/>
<keyword evidence="6" id="KW-1185">Reference proteome</keyword>
<keyword evidence="1" id="KW-0805">Transcription regulation</keyword>